<comment type="caution">
    <text evidence="2">The sequence shown here is derived from an EMBL/GenBank/DDBJ whole genome shotgun (WGS) entry which is preliminary data.</text>
</comment>
<dbReference type="InterPro" id="IPR000182">
    <property type="entry name" value="GNAT_dom"/>
</dbReference>
<protein>
    <recommendedName>
        <fullName evidence="1">N-acetyltransferase domain-containing protein</fullName>
    </recommendedName>
</protein>
<dbReference type="PROSITE" id="PS51186">
    <property type="entry name" value="GNAT"/>
    <property type="match status" value="1"/>
</dbReference>
<reference evidence="2" key="2">
    <citation type="submission" date="2020-09" db="EMBL/GenBank/DDBJ databases">
        <authorList>
            <person name="Sun Q."/>
            <person name="Zhou Y."/>
        </authorList>
    </citation>
    <scope>NUCLEOTIDE SEQUENCE</scope>
    <source>
        <strain evidence="2">CGMCC 1.15425</strain>
    </source>
</reference>
<dbReference type="GO" id="GO:0016747">
    <property type="term" value="F:acyltransferase activity, transferring groups other than amino-acyl groups"/>
    <property type="evidence" value="ECO:0007669"/>
    <property type="project" value="InterPro"/>
</dbReference>
<dbReference type="Pfam" id="PF13673">
    <property type="entry name" value="Acetyltransf_10"/>
    <property type="match status" value="1"/>
</dbReference>
<sequence>MLKPDGADISLTRPGLKQFNTDLSARPALPDEMPWAFQLFKRCLGRYIDQTWGWDEVFQQHGFLENFSPSNFDILILKDVRIGGMSLISMKRHLQLELLVIDAPWRNSDLGSTIMQSLIRQATAESLPIRLKVLRCNPAYNFYQRLNFRTESSDNERYQMIYP</sequence>
<dbReference type="Proteomes" id="UP000627715">
    <property type="component" value="Unassembled WGS sequence"/>
</dbReference>
<feature type="domain" description="N-acetyltransferase" evidence="1">
    <location>
        <begin position="23"/>
        <end position="163"/>
    </location>
</feature>
<reference evidence="2" key="1">
    <citation type="journal article" date="2014" name="Int. J. Syst. Evol. Microbiol.">
        <title>Complete genome sequence of Corynebacterium casei LMG S-19264T (=DSM 44701T), isolated from a smear-ripened cheese.</title>
        <authorList>
            <consortium name="US DOE Joint Genome Institute (JGI-PGF)"/>
            <person name="Walter F."/>
            <person name="Albersmeier A."/>
            <person name="Kalinowski J."/>
            <person name="Ruckert C."/>
        </authorList>
    </citation>
    <scope>NUCLEOTIDE SEQUENCE</scope>
    <source>
        <strain evidence="2">CGMCC 1.15425</strain>
    </source>
</reference>
<dbReference type="OrthoDB" id="5522469at2"/>
<proteinExistence type="predicted"/>
<keyword evidence="3" id="KW-1185">Reference proteome</keyword>
<dbReference type="EMBL" id="BMIY01000002">
    <property type="protein sequence ID" value="GGG49608.1"/>
    <property type="molecule type" value="Genomic_DNA"/>
</dbReference>
<evidence type="ECO:0000313" key="2">
    <source>
        <dbReference type="EMBL" id="GGG49608.1"/>
    </source>
</evidence>
<dbReference type="Gene3D" id="3.40.630.30">
    <property type="match status" value="1"/>
</dbReference>
<dbReference type="RefSeq" id="WP_068812001.1">
    <property type="nucleotide sequence ID" value="NZ_BMIY01000002.1"/>
</dbReference>
<dbReference type="SUPFAM" id="SSF55729">
    <property type="entry name" value="Acyl-CoA N-acyltransferases (Nat)"/>
    <property type="match status" value="1"/>
</dbReference>
<evidence type="ECO:0000313" key="3">
    <source>
        <dbReference type="Proteomes" id="UP000627715"/>
    </source>
</evidence>
<name>A0A917LQ86_9GAMM</name>
<evidence type="ECO:0000259" key="1">
    <source>
        <dbReference type="PROSITE" id="PS51186"/>
    </source>
</evidence>
<accession>A0A917LQ86</accession>
<dbReference type="AlphaFoldDB" id="A0A917LQ86"/>
<organism evidence="2 3">
    <name type="scientific">Pseudohongiella nitratireducens</name>
    <dbReference type="NCBI Taxonomy" id="1768907"/>
    <lineage>
        <taxon>Bacteria</taxon>
        <taxon>Pseudomonadati</taxon>
        <taxon>Pseudomonadota</taxon>
        <taxon>Gammaproteobacteria</taxon>
        <taxon>Pseudomonadales</taxon>
        <taxon>Pseudohongiellaceae</taxon>
        <taxon>Pseudohongiella</taxon>
    </lineage>
</organism>
<gene>
    <name evidence="2" type="ORF">GCM10011403_03390</name>
</gene>
<dbReference type="InterPro" id="IPR016181">
    <property type="entry name" value="Acyl_CoA_acyltransferase"/>
</dbReference>